<evidence type="ECO:0000313" key="1">
    <source>
        <dbReference type="EMBL" id="MBW0466869.1"/>
    </source>
</evidence>
<comment type="caution">
    <text evidence="1">The sequence shown here is derived from an EMBL/GenBank/DDBJ whole genome shotgun (WGS) entry which is preliminary data.</text>
</comment>
<sequence>MIQEIQFLNTSINVELGKIYAKLTKITSDINDLKMNDAASAELHRSKTERLDIICNTCDETESKFQVQDDEREEISTTTINEQLTFLTNHVLEIVKHTN</sequence>
<proteinExistence type="predicted"/>
<dbReference type="AlphaFoldDB" id="A0A9Q3GH11"/>
<keyword evidence="2" id="KW-1185">Reference proteome</keyword>
<gene>
    <name evidence="1" type="ORF">O181_006584</name>
</gene>
<reference evidence="1" key="1">
    <citation type="submission" date="2021-03" db="EMBL/GenBank/DDBJ databases">
        <title>Draft genome sequence of rust myrtle Austropuccinia psidii MF-1, a brazilian biotype.</title>
        <authorList>
            <person name="Quecine M.C."/>
            <person name="Pachon D.M.R."/>
            <person name="Bonatelli M.L."/>
            <person name="Correr F.H."/>
            <person name="Franceschini L.M."/>
            <person name="Leite T.F."/>
            <person name="Margarido G.R.A."/>
            <person name="Almeida C.A."/>
            <person name="Ferrarezi J.A."/>
            <person name="Labate C.A."/>
        </authorList>
    </citation>
    <scope>NUCLEOTIDE SEQUENCE</scope>
    <source>
        <strain evidence="1">MF-1</strain>
    </source>
</reference>
<dbReference type="Proteomes" id="UP000765509">
    <property type="component" value="Unassembled WGS sequence"/>
</dbReference>
<dbReference type="EMBL" id="AVOT02001420">
    <property type="protein sequence ID" value="MBW0466869.1"/>
    <property type="molecule type" value="Genomic_DNA"/>
</dbReference>
<evidence type="ECO:0000313" key="2">
    <source>
        <dbReference type="Proteomes" id="UP000765509"/>
    </source>
</evidence>
<protein>
    <submittedName>
        <fullName evidence="1">Uncharacterized protein</fullName>
    </submittedName>
</protein>
<organism evidence="1 2">
    <name type="scientific">Austropuccinia psidii MF-1</name>
    <dbReference type="NCBI Taxonomy" id="1389203"/>
    <lineage>
        <taxon>Eukaryota</taxon>
        <taxon>Fungi</taxon>
        <taxon>Dikarya</taxon>
        <taxon>Basidiomycota</taxon>
        <taxon>Pucciniomycotina</taxon>
        <taxon>Pucciniomycetes</taxon>
        <taxon>Pucciniales</taxon>
        <taxon>Sphaerophragmiaceae</taxon>
        <taxon>Austropuccinia</taxon>
    </lineage>
</organism>
<name>A0A9Q3GH11_9BASI</name>
<accession>A0A9Q3GH11</accession>